<dbReference type="SUPFAM" id="SSF140990">
    <property type="entry name" value="FtsH protease domain-like"/>
    <property type="match status" value="1"/>
</dbReference>
<evidence type="ECO:0000313" key="3">
    <source>
        <dbReference type="Proteomes" id="UP000569329"/>
    </source>
</evidence>
<dbReference type="GO" id="GO:0004222">
    <property type="term" value="F:metalloendopeptidase activity"/>
    <property type="evidence" value="ECO:0007669"/>
    <property type="project" value="InterPro"/>
</dbReference>
<accession>A0A839E1Y8</accession>
<feature type="region of interest" description="Disordered" evidence="1">
    <location>
        <begin position="153"/>
        <end position="197"/>
    </location>
</feature>
<dbReference type="RefSeq" id="WP_182546281.1">
    <property type="nucleotide sequence ID" value="NZ_JACGWZ010000007.1"/>
</dbReference>
<sequence length="281" mass="30308">MIGPSLTEHDIAARSDAFEHARVCVHEAGHAVYALARGWDVDAIVISRDEQGHHQGDTTVSCVGRPSPHHRTLQALAGPAAEYQWLLSLGVARQDAERYVAALSPADESGVLEHLHRARVRDRAHAWHKALSWIDRHWSHVLQYADLVTGTCDGDTAESAPPAPTEQPPQPTATTPAPPRPTAMPPSPTTTTGGTVSSIEELRSELVQLVDGNRELISQLWRINEEMDTNTARLAQLAQGTSSPDLDQAHAAMGGIPTAIADVITRLGEATHGAEEYATRL</sequence>
<comment type="caution">
    <text evidence="2">The sequence shown here is derived from an EMBL/GenBank/DDBJ whole genome shotgun (WGS) entry which is preliminary data.</text>
</comment>
<dbReference type="InterPro" id="IPR037219">
    <property type="entry name" value="Peptidase_M41-like"/>
</dbReference>
<dbReference type="GO" id="GO:0006508">
    <property type="term" value="P:proteolysis"/>
    <property type="evidence" value="ECO:0007669"/>
    <property type="project" value="InterPro"/>
</dbReference>
<feature type="compositionally biased region" description="Pro residues" evidence="1">
    <location>
        <begin position="161"/>
        <end position="188"/>
    </location>
</feature>
<reference evidence="2 3" key="1">
    <citation type="submission" date="2020-07" db="EMBL/GenBank/DDBJ databases">
        <title>Sequencing the genomes of 1000 actinobacteria strains.</title>
        <authorList>
            <person name="Klenk H.-P."/>
        </authorList>
    </citation>
    <scope>NUCLEOTIDE SEQUENCE [LARGE SCALE GENOMIC DNA]</scope>
    <source>
        <strain evidence="2 3">DSM 45975</strain>
    </source>
</reference>
<dbReference type="InterPro" id="IPR049500">
    <property type="entry name" value="Peptidase_M50B-like"/>
</dbReference>
<dbReference type="GO" id="GO:0005524">
    <property type="term" value="F:ATP binding"/>
    <property type="evidence" value="ECO:0007669"/>
    <property type="project" value="InterPro"/>
</dbReference>
<evidence type="ECO:0008006" key="4">
    <source>
        <dbReference type="Google" id="ProtNLM"/>
    </source>
</evidence>
<dbReference type="AlphaFoldDB" id="A0A839E1Y8"/>
<evidence type="ECO:0000313" key="2">
    <source>
        <dbReference type="EMBL" id="MBA8827090.1"/>
    </source>
</evidence>
<keyword evidence="3" id="KW-1185">Reference proteome</keyword>
<name>A0A839E1Y8_9PSEU</name>
<evidence type="ECO:0000256" key="1">
    <source>
        <dbReference type="SAM" id="MobiDB-lite"/>
    </source>
</evidence>
<dbReference type="EMBL" id="JACGWZ010000007">
    <property type="protein sequence ID" value="MBA8827090.1"/>
    <property type="molecule type" value="Genomic_DNA"/>
</dbReference>
<proteinExistence type="predicted"/>
<organism evidence="2 3">
    <name type="scientific">Halosaccharopolyspora lacisalsi</name>
    <dbReference type="NCBI Taxonomy" id="1000566"/>
    <lineage>
        <taxon>Bacteria</taxon>
        <taxon>Bacillati</taxon>
        <taxon>Actinomycetota</taxon>
        <taxon>Actinomycetes</taxon>
        <taxon>Pseudonocardiales</taxon>
        <taxon>Pseudonocardiaceae</taxon>
        <taxon>Halosaccharopolyspora</taxon>
    </lineage>
</organism>
<gene>
    <name evidence="2" type="ORF">FHX42_004474</name>
</gene>
<dbReference type="Pfam" id="PF13398">
    <property type="entry name" value="Peptidase_M50B"/>
    <property type="match status" value="1"/>
</dbReference>
<protein>
    <recommendedName>
        <fullName evidence="4">Peptidase M41 domain-containing protein</fullName>
    </recommendedName>
</protein>
<dbReference type="GO" id="GO:0004176">
    <property type="term" value="F:ATP-dependent peptidase activity"/>
    <property type="evidence" value="ECO:0007669"/>
    <property type="project" value="InterPro"/>
</dbReference>
<dbReference type="Proteomes" id="UP000569329">
    <property type="component" value="Unassembled WGS sequence"/>
</dbReference>